<evidence type="ECO:0000313" key="4">
    <source>
        <dbReference type="Proteomes" id="UP000306585"/>
    </source>
</evidence>
<dbReference type="Gene3D" id="3.40.50.450">
    <property type="match status" value="1"/>
</dbReference>
<dbReference type="GO" id="GO:0005829">
    <property type="term" value="C:cytosol"/>
    <property type="evidence" value="ECO:0007669"/>
    <property type="project" value="TreeGrafter"/>
</dbReference>
<comment type="similarity">
    <text evidence="2">Belongs to the LOG family.</text>
</comment>
<dbReference type="SUPFAM" id="SSF102405">
    <property type="entry name" value="MCP/YpsA-like"/>
    <property type="match status" value="1"/>
</dbReference>
<dbReference type="GO" id="GO:0008714">
    <property type="term" value="F:AMP nucleosidase activity"/>
    <property type="evidence" value="ECO:0007669"/>
    <property type="project" value="UniProtKB-EC"/>
</dbReference>
<evidence type="ECO:0000313" key="3">
    <source>
        <dbReference type="EMBL" id="TLS69155.1"/>
    </source>
</evidence>
<sequence length="229" mass="25667">MEGSVMEDLKGSEAWRIFRIISEFTEGFEKLGTLPFAISIFGSARTQPGDAAYQATEQLACRLAEEGFAVISGGGPGIMEAANKGARTGGGKSVGLNIMLPQEQTPNPYQNLSLDFRYFFVRKVMFVKYSMGYVCMPGGFGTLDEFFESLTLMQTHKTFPMPLVLYGSEFWGGLLDWIRNYVLKYGLITAEDLDLIKLTDDVEEIVAIMKYHRDWKAHQVEIARSQQLP</sequence>
<dbReference type="PANTHER" id="PTHR43393:SF2">
    <property type="entry name" value="CYTOKININ RIBOSIDE 5'-MONOPHOSPHATE PHOSPHORIBOHYDROLASE"/>
    <property type="match status" value="1"/>
</dbReference>
<keyword evidence="2" id="KW-0378">Hydrolase</keyword>
<keyword evidence="2" id="KW-0203">Cytokinin biosynthesis</keyword>
<dbReference type="PANTHER" id="PTHR43393">
    <property type="entry name" value="CYTOKININ RIBOSIDE 5'-MONOPHOSPHATE PHOSPHORIBOHYDROLASE"/>
    <property type="match status" value="1"/>
</dbReference>
<dbReference type="OrthoDB" id="9801098at2"/>
<dbReference type="NCBIfam" id="TIGR00730">
    <property type="entry name" value="Rossman fold protein, TIGR00730 family"/>
    <property type="match status" value="1"/>
</dbReference>
<comment type="catalytic activity">
    <reaction evidence="1">
        <text>AMP + H2O = D-ribose 5-phosphate + adenine</text>
        <dbReference type="Rhea" id="RHEA:20129"/>
        <dbReference type="ChEBI" id="CHEBI:15377"/>
        <dbReference type="ChEBI" id="CHEBI:16708"/>
        <dbReference type="ChEBI" id="CHEBI:78346"/>
        <dbReference type="ChEBI" id="CHEBI:456215"/>
        <dbReference type="EC" id="3.2.2.4"/>
    </reaction>
</comment>
<protein>
    <recommendedName>
        <fullName evidence="2">Cytokinin riboside 5'-monophosphate phosphoribohydrolase</fullName>
        <ecNumber evidence="2">3.2.2.n1</ecNumber>
    </recommendedName>
</protein>
<dbReference type="EMBL" id="VBRY01000001">
    <property type="protein sequence ID" value="TLS69155.1"/>
    <property type="molecule type" value="Genomic_DNA"/>
</dbReference>
<dbReference type="AlphaFoldDB" id="A0A5R9GWA4"/>
<keyword evidence="4" id="KW-1185">Reference proteome</keyword>
<reference evidence="3 4" key="1">
    <citation type="journal article" date="2019" name="Appl. Environ. Microbiol.">
        <title>Environmental Evidence and Genomic Insight of Iron-oxidizing Bacteria Preference Towards More Corrosion Resistant Stainless Steel at Higher Salinities.</title>
        <authorList>
            <person name="Garrison C.E."/>
            <person name="Price K.A."/>
            <person name="Field E.K."/>
        </authorList>
    </citation>
    <scope>NUCLEOTIDE SEQUENCE [LARGE SCALE GENOMIC DNA]</scope>
    <source>
        <strain evidence="3 4">P3</strain>
    </source>
</reference>
<dbReference type="EC" id="3.2.2.n1" evidence="2"/>
<dbReference type="InterPro" id="IPR052341">
    <property type="entry name" value="LOG_family_nucleotidases"/>
</dbReference>
<dbReference type="InterPro" id="IPR005269">
    <property type="entry name" value="LOG"/>
</dbReference>
<comment type="caution">
    <text evidence="3">The sequence shown here is derived from an EMBL/GenBank/DDBJ whole genome shotgun (WGS) entry which is preliminary data.</text>
</comment>
<dbReference type="GO" id="GO:0009691">
    <property type="term" value="P:cytokinin biosynthetic process"/>
    <property type="evidence" value="ECO:0007669"/>
    <property type="project" value="UniProtKB-UniRule"/>
</dbReference>
<proteinExistence type="inferred from homology"/>
<name>A0A5R9GWA4_9PROT</name>
<gene>
    <name evidence="3" type="ORF">FEF65_01320</name>
</gene>
<dbReference type="Proteomes" id="UP000306585">
    <property type="component" value="Unassembled WGS sequence"/>
</dbReference>
<accession>A0A5R9GWA4</accession>
<dbReference type="Pfam" id="PF03641">
    <property type="entry name" value="Lysine_decarbox"/>
    <property type="match status" value="1"/>
</dbReference>
<organism evidence="3 4">
    <name type="scientific">Mariprofundus erugo</name>
    <dbReference type="NCBI Taxonomy" id="2528639"/>
    <lineage>
        <taxon>Bacteria</taxon>
        <taxon>Pseudomonadati</taxon>
        <taxon>Pseudomonadota</taxon>
        <taxon>Candidatius Mariprofundia</taxon>
        <taxon>Mariprofundales</taxon>
        <taxon>Mariprofundaceae</taxon>
        <taxon>Mariprofundus</taxon>
    </lineage>
</organism>
<evidence type="ECO:0000256" key="2">
    <source>
        <dbReference type="RuleBase" id="RU363015"/>
    </source>
</evidence>
<dbReference type="InterPro" id="IPR031100">
    <property type="entry name" value="LOG_fam"/>
</dbReference>
<evidence type="ECO:0000256" key="1">
    <source>
        <dbReference type="ARBA" id="ARBA00000274"/>
    </source>
</evidence>